<proteinExistence type="predicted"/>
<feature type="compositionally biased region" description="Basic and acidic residues" evidence="1">
    <location>
        <begin position="1"/>
        <end position="17"/>
    </location>
</feature>
<reference evidence="2 3" key="1">
    <citation type="journal article" date="2019" name="G3 (Bethesda)">
        <title>Sequencing of a Wild Apple (Malus baccata) Genome Unravels the Differences Between Cultivated and Wild Apple Species Regarding Disease Resistance and Cold Tolerance.</title>
        <authorList>
            <person name="Chen X."/>
        </authorList>
    </citation>
    <scope>NUCLEOTIDE SEQUENCE [LARGE SCALE GENOMIC DNA]</scope>
    <source>
        <strain evidence="3">cv. Shandingzi</strain>
        <tissue evidence="2">Leaves</tissue>
    </source>
</reference>
<evidence type="ECO:0000256" key="1">
    <source>
        <dbReference type="SAM" id="MobiDB-lite"/>
    </source>
</evidence>
<protein>
    <submittedName>
        <fullName evidence="2">Uncharacterized protein</fullName>
    </submittedName>
</protein>
<organism evidence="2 3">
    <name type="scientific">Malus baccata</name>
    <name type="common">Siberian crab apple</name>
    <name type="synonym">Pyrus baccata</name>
    <dbReference type="NCBI Taxonomy" id="106549"/>
    <lineage>
        <taxon>Eukaryota</taxon>
        <taxon>Viridiplantae</taxon>
        <taxon>Streptophyta</taxon>
        <taxon>Embryophyta</taxon>
        <taxon>Tracheophyta</taxon>
        <taxon>Spermatophyta</taxon>
        <taxon>Magnoliopsida</taxon>
        <taxon>eudicotyledons</taxon>
        <taxon>Gunneridae</taxon>
        <taxon>Pentapetalae</taxon>
        <taxon>rosids</taxon>
        <taxon>fabids</taxon>
        <taxon>Rosales</taxon>
        <taxon>Rosaceae</taxon>
        <taxon>Amygdaloideae</taxon>
        <taxon>Maleae</taxon>
        <taxon>Malus</taxon>
    </lineage>
</organism>
<evidence type="ECO:0000313" key="2">
    <source>
        <dbReference type="EMBL" id="TQE09151.1"/>
    </source>
</evidence>
<comment type="caution">
    <text evidence="2">The sequence shown here is derived from an EMBL/GenBank/DDBJ whole genome shotgun (WGS) entry which is preliminary data.</text>
</comment>
<name>A0A540NDP5_MALBA</name>
<gene>
    <name evidence="2" type="ORF">C1H46_005086</name>
</gene>
<keyword evidence="3" id="KW-1185">Reference proteome</keyword>
<accession>A0A540NDP5</accession>
<feature type="region of interest" description="Disordered" evidence="1">
    <location>
        <begin position="1"/>
        <end position="31"/>
    </location>
</feature>
<dbReference type="EMBL" id="VIEB01000060">
    <property type="protein sequence ID" value="TQE09151.1"/>
    <property type="molecule type" value="Genomic_DNA"/>
</dbReference>
<dbReference type="AlphaFoldDB" id="A0A540NDP5"/>
<dbReference type="Proteomes" id="UP000315295">
    <property type="component" value="Unassembled WGS sequence"/>
</dbReference>
<sequence length="61" mass="6923">MDGVNERLVDQTKDQQRRNLARAAHPRPRDLAGAHRASVVLESEWVDSLELRVLCGVYVPK</sequence>
<evidence type="ECO:0000313" key="3">
    <source>
        <dbReference type="Proteomes" id="UP000315295"/>
    </source>
</evidence>